<proteinExistence type="predicted"/>
<protein>
    <recommendedName>
        <fullName evidence="2">Fimbrial-type adhesion domain-containing protein</fullName>
    </recommendedName>
</protein>
<dbReference type="GO" id="GO:0043709">
    <property type="term" value="P:cell adhesion involved in single-species biofilm formation"/>
    <property type="evidence" value="ECO:0007669"/>
    <property type="project" value="TreeGrafter"/>
</dbReference>
<feature type="domain" description="Fimbrial-type adhesion" evidence="2">
    <location>
        <begin position="222"/>
        <end position="366"/>
    </location>
</feature>
<dbReference type="PANTHER" id="PTHR33420">
    <property type="entry name" value="FIMBRIAL SUBUNIT ELFA-RELATED"/>
    <property type="match status" value="1"/>
</dbReference>
<dbReference type="AlphaFoldDB" id="A0A2G7T5Y6"/>
<dbReference type="Gene3D" id="2.60.40.3310">
    <property type="match status" value="1"/>
</dbReference>
<accession>A0A2G7T5Y6</accession>
<dbReference type="InterPro" id="IPR008966">
    <property type="entry name" value="Adhesion_dom_sf"/>
</dbReference>
<organism evidence="3">
    <name type="scientific">Chryseobacterium sp. B5</name>
    <dbReference type="NCBI Taxonomy" id="2050562"/>
    <lineage>
        <taxon>Bacteria</taxon>
        <taxon>Pseudomonadati</taxon>
        <taxon>Bacteroidota</taxon>
        <taxon>Flavobacteriia</taxon>
        <taxon>Flavobacteriales</taxon>
        <taxon>Weeksellaceae</taxon>
        <taxon>Chryseobacterium group</taxon>
        <taxon>Chryseobacterium</taxon>
    </lineage>
</organism>
<sequence length="366" mass="39009">MRLHMPGLTAHGTRRHVVLSKCRLDSRWRTRMNMYKLFAFSMGIIFSTISESHAAFCMPADSNPATDGKNHYIASYPVNQALSLPININSEPNGKVFAVISLNPVIDNKRYSSIPARVVCSGFGRPSFSGFGVPDDRIYPSNVPGIGLRMSMEGIGTIPSDRPTLTNSYTIPEGEKSTITIDFIKTGPISTIFGEIQLAGPYMEMKIAGALAAQYVFSGVTLVPINPTCTLVSDSISVPLGTHPDTRFTGLGATTDKVPFSIQLSCSGGDPNTQIKPFVTLSGTTDTQVPSVLALTGSQVSGVGVEVLRNGAIQGFGAANGWQAGTISQGTANFQIDLEARYRQIRNTVSGGGSANALATFTIDYQ</sequence>
<gene>
    <name evidence="3" type="ORF">CTI11_14710</name>
</gene>
<dbReference type="InterPro" id="IPR050263">
    <property type="entry name" value="Bact_Fimbrial_Adh_Pro"/>
</dbReference>
<comment type="caution">
    <text evidence="3">The sequence shown here is derived from an EMBL/GenBank/DDBJ whole genome shotgun (WGS) entry which is preliminary data.</text>
</comment>
<name>A0A2G7T5Y6_9FLAO</name>
<evidence type="ECO:0000313" key="3">
    <source>
        <dbReference type="EMBL" id="PII35291.1"/>
    </source>
</evidence>
<dbReference type="GO" id="GO:0009289">
    <property type="term" value="C:pilus"/>
    <property type="evidence" value="ECO:0007669"/>
    <property type="project" value="InterPro"/>
</dbReference>
<evidence type="ECO:0000256" key="1">
    <source>
        <dbReference type="ARBA" id="ARBA00022729"/>
    </source>
</evidence>
<dbReference type="InterPro" id="IPR036937">
    <property type="entry name" value="Adhesion_dom_fimbrial_sf"/>
</dbReference>
<dbReference type="Pfam" id="PF00419">
    <property type="entry name" value="Fimbrial"/>
    <property type="match status" value="1"/>
</dbReference>
<dbReference type="Gene3D" id="2.60.40.1090">
    <property type="entry name" value="Fimbrial-type adhesion domain"/>
    <property type="match status" value="1"/>
</dbReference>
<reference evidence="3" key="1">
    <citation type="submission" date="2017-10" db="EMBL/GenBank/DDBJ databases">
        <title>Chryseobacterium sp. B5 is a hydrocarbonoclastic and plant growth promoting bacterium.</title>
        <authorList>
            <person name="Thijs S."/>
            <person name="Gkorezis P."/>
            <person name="Van Hamme J."/>
        </authorList>
    </citation>
    <scope>NUCLEOTIDE SEQUENCE</scope>
    <source>
        <strain evidence="3">B5</strain>
    </source>
</reference>
<dbReference type="InterPro" id="IPR000259">
    <property type="entry name" value="Adhesion_dom_fimbrial"/>
</dbReference>
<keyword evidence="1" id="KW-0732">Signal</keyword>
<evidence type="ECO:0000259" key="2">
    <source>
        <dbReference type="Pfam" id="PF00419"/>
    </source>
</evidence>
<dbReference type="PANTHER" id="PTHR33420:SF3">
    <property type="entry name" value="FIMBRIAL SUBUNIT ELFA"/>
    <property type="match status" value="1"/>
</dbReference>
<dbReference type="SUPFAM" id="SSF49401">
    <property type="entry name" value="Bacterial adhesins"/>
    <property type="match status" value="1"/>
</dbReference>
<dbReference type="EMBL" id="PEKC01000051">
    <property type="protein sequence ID" value="PII35291.1"/>
    <property type="molecule type" value="Genomic_DNA"/>
</dbReference>